<feature type="region of interest" description="Disordered" evidence="1">
    <location>
        <begin position="38"/>
        <end position="69"/>
    </location>
</feature>
<evidence type="ECO:0000256" key="1">
    <source>
        <dbReference type="SAM" id="MobiDB-lite"/>
    </source>
</evidence>
<name>A0A9J6H6P0_HAELO</name>
<comment type="caution">
    <text evidence="2">The sequence shown here is derived from an EMBL/GenBank/DDBJ whole genome shotgun (WGS) entry which is preliminary data.</text>
</comment>
<dbReference type="AlphaFoldDB" id="A0A9J6H6P0"/>
<keyword evidence="3" id="KW-1185">Reference proteome</keyword>
<protein>
    <submittedName>
        <fullName evidence="2">Uncharacterized protein</fullName>
    </submittedName>
</protein>
<organism evidence="2 3">
    <name type="scientific">Haemaphysalis longicornis</name>
    <name type="common">Bush tick</name>
    <dbReference type="NCBI Taxonomy" id="44386"/>
    <lineage>
        <taxon>Eukaryota</taxon>
        <taxon>Metazoa</taxon>
        <taxon>Ecdysozoa</taxon>
        <taxon>Arthropoda</taxon>
        <taxon>Chelicerata</taxon>
        <taxon>Arachnida</taxon>
        <taxon>Acari</taxon>
        <taxon>Parasitiformes</taxon>
        <taxon>Ixodida</taxon>
        <taxon>Ixodoidea</taxon>
        <taxon>Ixodidae</taxon>
        <taxon>Haemaphysalinae</taxon>
        <taxon>Haemaphysalis</taxon>
    </lineage>
</organism>
<sequence>MAGFPRLFPLPRSSIWRRTFPLQCRKLESTKLLPCSIPPRRAQRRQVSSVRRAEVGPPPTSRGSFDGLPLDSAFSQSTSNGNLTVSMLLLPETEGTGKLLECRATNKNLPPNLGELSRFLKVDESRTFPTLFEVVKRGTLDMLASSVFFDDEYNCTLLPAMFSCMQSMSLH</sequence>
<reference evidence="2 3" key="1">
    <citation type="journal article" date="2020" name="Cell">
        <title>Large-Scale Comparative Analyses of Tick Genomes Elucidate Their Genetic Diversity and Vector Capacities.</title>
        <authorList>
            <consortium name="Tick Genome and Microbiome Consortium (TIGMIC)"/>
            <person name="Jia N."/>
            <person name="Wang J."/>
            <person name="Shi W."/>
            <person name="Du L."/>
            <person name="Sun Y."/>
            <person name="Zhan W."/>
            <person name="Jiang J.F."/>
            <person name="Wang Q."/>
            <person name="Zhang B."/>
            <person name="Ji P."/>
            <person name="Bell-Sakyi L."/>
            <person name="Cui X.M."/>
            <person name="Yuan T.T."/>
            <person name="Jiang B.G."/>
            <person name="Yang W.F."/>
            <person name="Lam T.T."/>
            <person name="Chang Q.C."/>
            <person name="Ding S.J."/>
            <person name="Wang X.J."/>
            <person name="Zhu J.G."/>
            <person name="Ruan X.D."/>
            <person name="Zhao L."/>
            <person name="Wei J.T."/>
            <person name="Ye R.Z."/>
            <person name="Que T.C."/>
            <person name="Du C.H."/>
            <person name="Zhou Y.H."/>
            <person name="Cheng J.X."/>
            <person name="Dai P.F."/>
            <person name="Guo W.B."/>
            <person name="Han X.H."/>
            <person name="Huang E.J."/>
            <person name="Li L.F."/>
            <person name="Wei W."/>
            <person name="Gao Y.C."/>
            <person name="Liu J.Z."/>
            <person name="Shao H.Z."/>
            <person name="Wang X."/>
            <person name="Wang C.C."/>
            <person name="Yang T.C."/>
            <person name="Huo Q.B."/>
            <person name="Li W."/>
            <person name="Chen H.Y."/>
            <person name="Chen S.E."/>
            <person name="Zhou L.G."/>
            <person name="Ni X.B."/>
            <person name="Tian J.H."/>
            <person name="Sheng Y."/>
            <person name="Liu T."/>
            <person name="Pan Y.S."/>
            <person name="Xia L.Y."/>
            <person name="Li J."/>
            <person name="Zhao F."/>
            <person name="Cao W.C."/>
        </authorList>
    </citation>
    <scope>NUCLEOTIDE SEQUENCE [LARGE SCALE GENOMIC DNA]</scope>
    <source>
        <strain evidence="2">HaeL-2018</strain>
    </source>
</reference>
<dbReference type="VEuPathDB" id="VectorBase:HLOH_053293"/>
<accession>A0A9J6H6P0</accession>
<dbReference type="EMBL" id="JABSTR010000011">
    <property type="protein sequence ID" value="KAH9382511.1"/>
    <property type="molecule type" value="Genomic_DNA"/>
</dbReference>
<evidence type="ECO:0000313" key="3">
    <source>
        <dbReference type="Proteomes" id="UP000821853"/>
    </source>
</evidence>
<gene>
    <name evidence="2" type="ORF">HPB48_011328</name>
</gene>
<evidence type="ECO:0000313" key="2">
    <source>
        <dbReference type="EMBL" id="KAH9382511.1"/>
    </source>
</evidence>
<proteinExistence type="predicted"/>
<dbReference type="Proteomes" id="UP000821853">
    <property type="component" value="Chromosome 9"/>
</dbReference>